<dbReference type="GO" id="GO:0003887">
    <property type="term" value="F:DNA-directed DNA polymerase activity"/>
    <property type="evidence" value="ECO:0007669"/>
    <property type="project" value="TreeGrafter"/>
</dbReference>
<proteinExistence type="inferred from homology"/>
<dbReference type="GO" id="GO:0009432">
    <property type="term" value="P:SOS response"/>
    <property type="evidence" value="ECO:0007669"/>
    <property type="project" value="UniProtKB-KW"/>
</dbReference>
<dbReference type="PROSITE" id="PS50173">
    <property type="entry name" value="UMUC"/>
    <property type="match status" value="1"/>
</dbReference>
<dbReference type="Pfam" id="PF13438">
    <property type="entry name" value="DUF4113"/>
    <property type="match status" value="1"/>
</dbReference>
<name>A0A2K0XFA3_9BACT</name>
<evidence type="ECO:0000256" key="1">
    <source>
        <dbReference type="ARBA" id="ARBA00010945"/>
    </source>
</evidence>
<dbReference type="InterPro" id="IPR043128">
    <property type="entry name" value="Rev_trsase/Diguanyl_cyclase"/>
</dbReference>
<dbReference type="SUPFAM" id="SSF56672">
    <property type="entry name" value="DNA/RNA polymerases"/>
    <property type="match status" value="1"/>
</dbReference>
<dbReference type="PANTHER" id="PTHR11076">
    <property type="entry name" value="DNA REPAIR POLYMERASE UMUC / TRANSFERASE FAMILY MEMBER"/>
    <property type="match status" value="1"/>
</dbReference>
<dbReference type="GO" id="GO:0042276">
    <property type="term" value="P:error-prone translesion synthesis"/>
    <property type="evidence" value="ECO:0007669"/>
    <property type="project" value="TreeGrafter"/>
</dbReference>
<keyword evidence="2" id="KW-0227">DNA damage</keyword>
<keyword evidence="5" id="KW-0742">SOS response</keyword>
<dbReference type="Pfam" id="PF00817">
    <property type="entry name" value="IMS"/>
    <property type="match status" value="1"/>
</dbReference>
<dbReference type="EMBL" id="NBAX01000008">
    <property type="protein sequence ID" value="PNP93221.1"/>
    <property type="molecule type" value="Genomic_DNA"/>
</dbReference>
<gene>
    <name evidence="7" type="ORF">BFS16_09875</name>
</gene>
<dbReference type="PANTHER" id="PTHR11076:SF34">
    <property type="entry name" value="PROTEIN UMUC"/>
    <property type="match status" value="1"/>
</dbReference>
<evidence type="ECO:0000256" key="4">
    <source>
        <dbReference type="ARBA" id="ARBA00023204"/>
    </source>
</evidence>
<sequence length="440" mass="50335">MSSRIVKTSMYYAICDCDSCYVSCERVFRPDLKHKPVVVLSNNDGCVVARSKEAKRMGIPAGMPYYQLKEQYPDNEIAVFSSNYELYGELTARVMQLIREASPQCFRYSIDECFCVLPDMSFTDLKQWGESLCHRILKYTGMPISIGIAHTKTLAKMASHYAKKYEGYQHCCIIDTDEKRTKALQQYLVSEVWGIGRRHATKLESMGIRSAYDFAMRDKSWIRSLFTVVGMRTWQELWGEDCVPIDEMTHKKSICTSRSFTGMLAEYDAVRTHIANFAARCAYKLRRQQSVASVVSVFVHTNRFREDLDQYWNSTSVQLLTPSNSTQVIVQAAAQGLQHIFASGYQYKKAGVVVMGLQSDAAIQTNFLDFHATQMEKHIKLDQVVDRLNKLMGTETVKLGAQQYRQKQQNGKAIVFADAIQHVFKSKNPTTRWSDIMELK</sequence>
<dbReference type="Gene3D" id="3.30.1490.100">
    <property type="entry name" value="DNA polymerase, Y-family, little finger domain"/>
    <property type="match status" value="1"/>
</dbReference>
<dbReference type="SUPFAM" id="SSF100879">
    <property type="entry name" value="Lesion bypass DNA polymerase (Y-family), little finger domain"/>
    <property type="match status" value="1"/>
</dbReference>
<reference evidence="7 8" key="1">
    <citation type="submission" date="2017-03" db="EMBL/GenBank/DDBJ databases">
        <authorList>
            <person name="Afonso C.L."/>
            <person name="Miller P.J."/>
            <person name="Scott M.A."/>
            <person name="Spackman E."/>
            <person name="Goraichik I."/>
            <person name="Dimitrov K.M."/>
            <person name="Suarez D.L."/>
            <person name="Swayne D.E."/>
        </authorList>
    </citation>
    <scope>NUCLEOTIDE SEQUENCE [LARGE SCALE GENOMIC DNA]</scope>
    <source>
        <strain evidence="7 8">DNF00076</strain>
    </source>
</reference>
<evidence type="ECO:0000256" key="5">
    <source>
        <dbReference type="ARBA" id="ARBA00023236"/>
    </source>
</evidence>
<dbReference type="InterPro" id="IPR036775">
    <property type="entry name" value="DNA_pol_Y-fam_lit_finger_sf"/>
</dbReference>
<dbReference type="InterPro" id="IPR017961">
    <property type="entry name" value="DNA_pol_Y-fam_little_finger"/>
</dbReference>
<evidence type="ECO:0000256" key="3">
    <source>
        <dbReference type="ARBA" id="ARBA00023199"/>
    </source>
</evidence>
<accession>A0A2K0XFA3</accession>
<protein>
    <submittedName>
        <fullName evidence="7">DNA polymerase V</fullName>
    </submittedName>
</protein>
<keyword evidence="3" id="KW-0741">SOS mutagenesis</keyword>
<organism evidence="7 8">
    <name type="scientific">Hoylesella timonensis</name>
    <dbReference type="NCBI Taxonomy" id="386414"/>
    <lineage>
        <taxon>Bacteria</taxon>
        <taxon>Pseudomonadati</taxon>
        <taxon>Bacteroidota</taxon>
        <taxon>Bacteroidia</taxon>
        <taxon>Bacteroidales</taxon>
        <taxon>Prevotellaceae</taxon>
        <taxon>Hoylesella</taxon>
    </lineage>
</organism>
<evidence type="ECO:0000256" key="2">
    <source>
        <dbReference type="ARBA" id="ARBA00022763"/>
    </source>
</evidence>
<dbReference type="GO" id="GO:0006281">
    <property type="term" value="P:DNA repair"/>
    <property type="evidence" value="ECO:0007669"/>
    <property type="project" value="UniProtKB-KW"/>
</dbReference>
<dbReference type="InterPro" id="IPR025188">
    <property type="entry name" value="DUF4113"/>
</dbReference>
<evidence type="ECO:0000313" key="7">
    <source>
        <dbReference type="EMBL" id="PNP93221.1"/>
    </source>
</evidence>
<dbReference type="GO" id="GO:0005829">
    <property type="term" value="C:cytosol"/>
    <property type="evidence" value="ECO:0007669"/>
    <property type="project" value="TreeGrafter"/>
</dbReference>
<feature type="domain" description="UmuC" evidence="6">
    <location>
        <begin position="12"/>
        <end position="196"/>
    </location>
</feature>
<dbReference type="InterPro" id="IPR050116">
    <property type="entry name" value="DNA_polymerase-Y"/>
</dbReference>
<dbReference type="AlphaFoldDB" id="A0A2K0XFA3"/>
<comment type="caution">
    <text evidence="7">The sequence shown here is derived from an EMBL/GenBank/DDBJ whole genome shotgun (WGS) entry which is preliminary data.</text>
</comment>
<comment type="similarity">
    <text evidence="1">Belongs to the DNA polymerase type-Y family.</text>
</comment>
<evidence type="ECO:0000259" key="6">
    <source>
        <dbReference type="PROSITE" id="PS50173"/>
    </source>
</evidence>
<dbReference type="Gene3D" id="1.10.150.20">
    <property type="entry name" value="5' to 3' exonuclease, C-terminal subdomain"/>
    <property type="match status" value="1"/>
</dbReference>
<dbReference type="Gene3D" id="3.40.1170.60">
    <property type="match status" value="1"/>
</dbReference>
<dbReference type="GO" id="GO:0003684">
    <property type="term" value="F:damaged DNA binding"/>
    <property type="evidence" value="ECO:0007669"/>
    <property type="project" value="InterPro"/>
</dbReference>
<dbReference type="Proteomes" id="UP000236634">
    <property type="component" value="Unassembled WGS sequence"/>
</dbReference>
<dbReference type="InterPro" id="IPR043502">
    <property type="entry name" value="DNA/RNA_pol_sf"/>
</dbReference>
<keyword evidence="4" id="KW-0234">DNA repair</keyword>
<dbReference type="Pfam" id="PF11799">
    <property type="entry name" value="IMS_C"/>
    <property type="match status" value="1"/>
</dbReference>
<dbReference type="CDD" id="cd01700">
    <property type="entry name" value="PolY_Pol_V_umuC"/>
    <property type="match status" value="1"/>
</dbReference>
<evidence type="ECO:0000313" key="8">
    <source>
        <dbReference type="Proteomes" id="UP000236634"/>
    </source>
</evidence>
<dbReference type="InterPro" id="IPR001126">
    <property type="entry name" value="UmuC"/>
</dbReference>
<dbReference type="Gene3D" id="3.30.70.270">
    <property type="match status" value="1"/>
</dbReference>